<accession>A0AAV4FZD0</accession>
<feature type="compositionally biased region" description="Polar residues" evidence="1">
    <location>
        <begin position="14"/>
        <end position="40"/>
    </location>
</feature>
<evidence type="ECO:0000313" key="3">
    <source>
        <dbReference type="Proteomes" id="UP000762676"/>
    </source>
</evidence>
<evidence type="ECO:0000313" key="2">
    <source>
        <dbReference type="EMBL" id="GFR78572.1"/>
    </source>
</evidence>
<evidence type="ECO:0000256" key="1">
    <source>
        <dbReference type="SAM" id="MobiDB-lite"/>
    </source>
</evidence>
<reference evidence="2 3" key="1">
    <citation type="journal article" date="2021" name="Elife">
        <title>Chloroplast acquisition without the gene transfer in kleptoplastic sea slugs, Plakobranchus ocellatus.</title>
        <authorList>
            <person name="Maeda T."/>
            <person name="Takahashi S."/>
            <person name="Yoshida T."/>
            <person name="Shimamura S."/>
            <person name="Takaki Y."/>
            <person name="Nagai Y."/>
            <person name="Toyoda A."/>
            <person name="Suzuki Y."/>
            <person name="Arimoto A."/>
            <person name="Ishii H."/>
            <person name="Satoh N."/>
            <person name="Nishiyama T."/>
            <person name="Hasebe M."/>
            <person name="Maruyama T."/>
            <person name="Minagawa J."/>
            <person name="Obokata J."/>
            <person name="Shigenobu S."/>
        </authorList>
    </citation>
    <scope>NUCLEOTIDE SEQUENCE [LARGE SCALE GENOMIC DNA]</scope>
</reference>
<dbReference type="Proteomes" id="UP000762676">
    <property type="component" value="Unassembled WGS sequence"/>
</dbReference>
<protein>
    <submittedName>
        <fullName evidence="2">Uncharacterized protein</fullName>
    </submittedName>
</protein>
<keyword evidence="3" id="KW-1185">Reference proteome</keyword>
<name>A0AAV4FZD0_9GAST</name>
<sequence>MTSRPPRSRDQSRATESGSDGTPNQLTHSPGPTRLATATSAHPMHLQCKENPRRPRSQAGPSVARRAFSRSTHAGLKD</sequence>
<dbReference type="AlphaFoldDB" id="A0AAV4FZD0"/>
<dbReference type="EMBL" id="BMAT01011756">
    <property type="protein sequence ID" value="GFR78572.1"/>
    <property type="molecule type" value="Genomic_DNA"/>
</dbReference>
<organism evidence="2 3">
    <name type="scientific">Elysia marginata</name>
    <dbReference type="NCBI Taxonomy" id="1093978"/>
    <lineage>
        <taxon>Eukaryota</taxon>
        <taxon>Metazoa</taxon>
        <taxon>Spiralia</taxon>
        <taxon>Lophotrochozoa</taxon>
        <taxon>Mollusca</taxon>
        <taxon>Gastropoda</taxon>
        <taxon>Heterobranchia</taxon>
        <taxon>Euthyneura</taxon>
        <taxon>Panpulmonata</taxon>
        <taxon>Sacoglossa</taxon>
        <taxon>Placobranchoidea</taxon>
        <taxon>Plakobranchidae</taxon>
        <taxon>Elysia</taxon>
    </lineage>
</organism>
<gene>
    <name evidence="2" type="ORF">ElyMa_005853200</name>
</gene>
<feature type="region of interest" description="Disordered" evidence="1">
    <location>
        <begin position="1"/>
        <end position="78"/>
    </location>
</feature>
<comment type="caution">
    <text evidence="2">The sequence shown here is derived from an EMBL/GenBank/DDBJ whole genome shotgun (WGS) entry which is preliminary data.</text>
</comment>
<proteinExistence type="predicted"/>